<organism evidence="2 3">
    <name type="scientific">Tranquillimonas rosea</name>
    <dbReference type="NCBI Taxonomy" id="641238"/>
    <lineage>
        <taxon>Bacteria</taxon>
        <taxon>Pseudomonadati</taxon>
        <taxon>Pseudomonadota</taxon>
        <taxon>Alphaproteobacteria</taxon>
        <taxon>Rhodobacterales</taxon>
        <taxon>Roseobacteraceae</taxon>
        <taxon>Tranquillimonas</taxon>
    </lineage>
</organism>
<name>A0A1H9WCL3_9RHOB</name>
<protein>
    <submittedName>
        <fullName evidence="2">CobQ/CobB/MinD/ParA nucleotide binding domain-containing protein</fullName>
    </submittedName>
</protein>
<dbReference type="InterPro" id="IPR025669">
    <property type="entry name" value="AAA_dom"/>
</dbReference>
<dbReference type="AlphaFoldDB" id="A0A1H9WCL3"/>
<dbReference type="RefSeq" id="WP_092695547.1">
    <property type="nucleotide sequence ID" value="NZ_FOGU01000010.1"/>
</dbReference>
<dbReference type="PANTHER" id="PTHR13696:SF52">
    <property type="entry name" value="PARA FAMILY PROTEIN CT_582"/>
    <property type="match status" value="1"/>
</dbReference>
<gene>
    <name evidence="2" type="ORF">SAMN04490244_11061</name>
</gene>
<dbReference type="Pfam" id="PF13614">
    <property type="entry name" value="AAA_31"/>
    <property type="match status" value="1"/>
</dbReference>
<dbReference type="Proteomes" id="UP000198885">
    <property type="component" value="Unassembled WGS sequence"/>
</dbReference>
<evidence type="ECO:0000259" key="1">
    <source>
        <dbReference type="Pfam" id="PF13614"/>
    </source>
</evidence>
<dbReference type="OrthoDB" id="9777757at2"/>
<dbReference type="STRING" id="641238.SAMN04490244_11061"/>
<reference evidence="2 3" key="1">
    <citation type="submission" date="2016-10" db="EMBL/GenBank/DDBJ databases">
        <authorList>
            <person name="de Groot N.N."/>
        </authorList>
    </citation>
    <scope>NUCLEOTIDE SEQUENCE [LARGE SCALE GENOMIC DNA]</scope>
    <source>
        <strain evidence="2 3">DSM 23042</strain>
    </source>
</reference>
<dbReference type="SUPFAM" id="SSF52540">
    <property type="entry name" value="P-loop containing nucleoside triphosphate hydrolases"/>
    <property type="match status" value="1"/>
</dbReference>
<evidence type="ECO:0000313" key="2">
    <source>
        <dbReference type="EMBL" id="SES31529.1"/>
    </source>
</evidence>
<dbReference type="EMBL" id="FOGU01000010">
    <property type="protein sequence ID" value="SES31529.1"/>
    <property type="molecule type" value="Genomic_DNA"/>
</dbReference>
<accession>A0A1H9WCL3</accession>
<feature type="domain" description="AAA" evidence="1">
    <location>
        <begin position="3"/>
        <end position="192"/>
    </location>
</feature>
<evidence type="ECO:0000313" key="3">
    <source>
        <dbReference type="Proteomes" id="UP000198885"/>
    </source>
</evidence>
<proteinExistence type="predicted"/>
<dbReference type="Gene3D" id="3.40.50.300">
    <property type="entry name" value="P-loop containing nucleotide triphosphate hydrolases"/>
    <property type="match status" value="1"/>
</dbReference>
<dbReference type="InterPro" id="IPR027417">
    <property type="entry name" value="P-loop_NTPase"/>
</dbReference>
<dbReference type="InterPro" id="IPR050678">
    <property type="entry name" value="DNA_Partitioning_ATPase"/>
</dbReference>
<dbReference type="PANTHER" id="PTHR13696">
    <property type="entry name" value="P-LOOP CONTAINING NUCLEOSIDE TRIPHOSPHATE HYDROLASE"/>
    <property type="match status" value="1"/>
</dbReference>
<keyword evidence="3" id="KW-1185">Reference proteome</keyword>
<dbReference type="CDD" id="cd02042">
    <property type="entry name" value="ParAB_family"/>
    <property type="match status" value="1"/>
</dbReference>
<sequence length="343" mass="37789">MSKRIVIFNHKGGVSKTTSAYNIGWAMAEKHRILLVDGDPQCNLTSLVLGERFEEYYLNNDTKKNNIKDGVSPAFRGTPTPIVSFDCPSPEREGNLFLLPGHADLSEFDASLTLAFTSTSSLAALQNLPGAFSALLDAIEEEHNIDYTIIDMNPGLSPINQDLFLLSHGFMLPTNPDPFSIMAIQTLTKVLPRWVNWKKTNEELFSEATYKLPSGAPKFFGALIQRFNVRNGVAAKPYRDNIAEIQAAITDELVPTLGKYEMALAREDYGEALVGNGYCLSEIPDFQGLLPKSLGVGVPVFKISDDEIGETGPVLEGMVKNRDKFKESFSSLTGEVLRLAEYV</sequence>